<name>A0A1E3GQ02_9GAMM</name>
<comment type="caution">
    <text evidence="8">The sequence shown here is derived from an EMBL/GenBank/DDBJ whole genome shotgun (WGS) entry which is preliminary data.</text>
</comment>
<evidence type="ECO:0000313" key="9">
    <source>
        <dbReference type="Proteomes" id="UP000094379"/>
    </source>
</evidence>
<dbReference type="GO" id="GO:0012505">
    <property type="term" value="C:endomembrane system"/>
    <property type="evidence" value="ECO:0007669"/>
    <property type="project" value="UniProtKB-SubCell"/>
</dbReference>
<evidence type="ECO:0000256" key="4">
    <source>
        <dbReference type="ARBA" id="ARBA00023136"/>
    </source>
</evidence>
<keyword evidence="9" id="KW-1185">Reference proteome</keyword>
<evidence type="ECO:0000256" key="5">
    <source>
        <dbReference type="HAMAP-Rule" id="MF_00445"/>
    </source>
</evidence>
<keyword evidence="2 5" id="KW-0812">Transmembrane</keyword>
<feature type="transmembrane region" description="Helical" evidence="5">
    <location>
        <begin position="323"/>
        <end position="348"/>
    </location>
</feature>
<feature type="transmembrane region" description="Helical" evidence="5">
    <location>
        <begin position="240"/>
        <end position="261"/>
    </location>
</feature>
<keyword evidence="4 5" id="KW-0472">Membrane</keyword>
<accession>A0A1E3GQ02</accession>
<comment type="subunit">
    <text evidence="5">NDH-1 is composed of 14 different subunits. Subunits NuoA, H, J, K, L, M, N constitute the membrane sector of the complex.</text>
</comment>
<feature type="transmembrane region" description="Helical" evidence="5">
    <location>
        <begin position="203"/>
        <end position="228"/>
    </location>
</feature>
<dbReference type="PRINTS" id="PR01434">
    <property type="entry name" value="NADHDHGNASE5"/>
</dbReference>
<organism evidence="8 9">
    <name type="scientific">Methylophaga muralis</name>
    <dbReference type="NCBI Taxonomy" id="291169"/>
    <lineage>
        <taxon>Bacteria</taxon>
        <taxon>Pseudomonadati</taxon>
        <taxon>Pseudomonadota</taxon>
        <taxon>Gammaproteobacteria</taxon>
        <taxon>Thiotrichales</taxon>
        <taxon>Piscirickettsiaceae</taxon>
        <taxon>Methylophaga</taxon>
    </lineage>
</organism>
<dbReference type="GO" id="GO:0042773">
    <property type="term" value="P:ATP synthesis coupled electron transport"/>
    <property type="evidence" value="ECO:0007669"/>
    <property type="project" value="InterPro"/>
</dbReference>
<gene>
    <name evidence="5 8" type="primary">nuoN</name>
    <name evidence="8" type="ORF">A9E74_02138</name>
</gene>
<feature type="transmembrane region" description="Helical" evidence="5">
    <location>
        <begin position="299"/>
        <end position="317"/>
    </location>
</feature>
<evidence type="ECO:0000256" key="3">
    <source>
        <dbReference type="ARBA" id="ARBA00022989"/>
    </source>
</evidence>
<dbReference type="HAMAP" id="MF_00445">
    <property type="entry name" value="NDH1_NuoN_1"/>
    <property type="match status" value="1"/>
</dbReference>
<evidence type="ECO:0000313" key="8">
    <source>
        <dbReference type="EMBL" id="ODN66119.1"/>
    </source>
</evidence>
<dbReference type="GO" id="GO:0048038">
    <property type="term" value="F:quinone binding"/>
    <property type="evidence" value="ECO:0007669"/>
    <property type="project" value="UniProtKB-KW"/>
</dbReference>
<evidence type="ECO:0000256" key="2">
    <source>
        <dbReference type="ARBA" id="ARBA00022692"/>
    </source>
</evidence>
<dbReference type="NCBIfam" id="TIGR01770">
    <property type="entry name" value="NDH_I_N"/>
    <property type="match status" value="1"/>
</dbReference>
<protein>
    <recommendedName>
        <fullName evidence="5">NADH-quinone oxidoreductase subunit N</fullName>
        <ecNumber evidence="5">7.1.1.-</ecNumber>
    </recommendedName>
    <alternativeName>
        <fullName evidence="5">NADH dehydrogenase I subunit N</fullName>
    </alternativeName>
    <alternativeName>
        <fullName evidence="5">NDH-1 subunit N</fullName>
    </alternativeName>
</protein>
<feature type="transmembrane region" description="Helical" evidence="5">
    <location>
        <begin position="273"/>
        <end position="292"/>
    </location>
</feature>
<dbReference type="RefSeq" id="WP_069296549.1">
    <property type="nucleotide sequence ID" value="NZ_MCRI01000027.1"/>
</dbReference>
<evidence type="ECO:0000256" key="6">
    <source>
        <dbReference type="RuleBase" id="RU000320"/>
    </source>
</evidence>
<comment type="catalytic activity">
    <reaction evidence="5">
        <text>a quinone + NADH + 5 H(+)(in) = a quinol + NAD(+) + 4 H(+)(out)</text>
        <dbReference type="Rhea" id="RHEA:57888"/>
        <dbReference type="ChEBI" id="CHEBI:15378"/>
        <dbReference type="ChEBI" id="CHEBI:24646"/>
        <dbReference type="ChEBI" id="CHEBI:57540"/>
        <dbReference type="ChEBI" id="CHEBI:57945"/>
        <dbReference type="ChEBI" id="CHEBI:132124"/>
    </reaction>
</comment>
<keyword evidence="3 5" id="KW-1133">Transmembrane helix</keyword>
<dbReference type="InterPro" id="IPR010096">
    <property type="entry name" value="NADH-Q_OxRdtase_suN/2"/>
</dbReference>
<feature type="transmembrane region" description="Helical" evidence="5">
    <location>
        <begin position="455"/>
        <end position="476"/>
    </location>
</feature>
<feature type="transmembrane region" description="Helical" evidence="5">
    <location>
        <begin position="107"/>
        <end position="124"/>
    </location>
</feature>
<feature type="domain" description="NADH:quinone oxidoreductase/Mrp antiporter transmembrane" evidence="7">
    <location>
        <begin position="124"/>
        <end position="419"/>
    </location>
</feature>
<dbReference type="Proteomes" id="UP000094379">
    <property type="component" value="Unassembled WGS sequence"/>
</dbReference>
<proteinExistence type="inferred from homology"/>
<dbReference type="EMBL" id="MCRI01000027">
    <property type="protein sequence ID" value="ODN66119.1"/>
    <property type="molecule type" value="Genomic_DNA"/>
</dbReference>
<keyword evidence="5" id="KW-0813">Transport</keyword>
<keyword evidence="5" id="KW-1278">Translocase</keyword>
<keyword evidence="5" id="KW-0520">NAD</keyword>
<dbReference type="NCBIfam" id="NF004442">
    <property type="entry name" value="PRK05777.1-5"/>
    <property type="match status" value="1"/>
</dbReference>
<dbReference type="GO" id="GO:0005886">
    <property type="term" value="C:plasma membrane"/>
    <property type="evidence" value="ECO:0007669"/>
    <property type="project" value="UniProtKB-SubCell"/>
</dbReference>
<reference evidence="8 9" key="1">
    <citation type="submission" date="2016-07" db="EMBL/GenBank/DDBJ databases">
        <title>Draft Genome Sequence of Methylophaga muralis Bur 1.</title>
        <authorList>
            <person name="Vasilenko O.V."/>
            <person name="Doronina N.V."/>
            <person name="Shmareva M.N."/>
            <person name="Tarlachkov S.V."/>
            <person name="Mustakhimov I."/>
            <person name="Trotsenko Y.A."/>
        </authorList>
    </citation>
    <scope>NUCLEOTIDE SEQUENCE [LARGE SCALE GENOMIC DNA]</scope>
    <source>
        <strain evidence="8 9">Bur 1</strain>
    </source>
</reference>
<comment type="subcellular location">
    <subcellularLocation>
        <location evidence="5">Cell membrane</location>
        <topology evidence="5">Multi-pass membrane protein</topology>
    </subcellularLocation>
    <subcellularLocation>
        <location evidence="1">Endomembrane system</location>
        <topology evidence="1">Multi-pass membrane protein</topology>
    </subcellularLocation>
    <subcellularLocation>
        <location evidence="6">Membrane</location>
        <topology evidence="6">Multi-pass membrane protein</topology>
    </subcellularLocation>
</comment>
<comment type="similarity">
    <text evidence="5">Belongs to the complex I subunit 2 family.</text>
</comment>
<feature type="transmembrane region" description="Helical" evidence="5">
    <location>
        <begin position="369"/>
        <end position="391"/>
    </location>
</feature>
<keyword evidence="5" id="KW-0830">Ubiquinone</keyword>
<keyword evidence="5" id="KW-1003">Cell membrane</keyword>
<dbReference type="GO" id="GO:0008137">
    <property type="term" value="F:NADH dehydrogenase (ubiquinone) activity"/>
    <property type="evidence" value="ECO:0007669"/>
    <property type="project" value="InterPro"/>
</dbReference>
<feature type="transmembrane region" description="Helical" evidence="5">
    <location>
        <begin position="130"/>
        <end position="149"/>
    </location>
</feature>
<feature type="transmembrane region" description="Helical" evidence="5">
    <location>
        <begin position="12"/>
        <end position="31"/>
    </location>
</feature>
<dbReference type="AlphaFoldDB" id="A0A1E3GQ02"/>
<evidence type="ECO:0000259" key="7">
    <source>
        <dbReference type="Pfam" id="PF00361"/>
    </source>
</evidence>
<feature type="transmembrane region" description="Helical" evidence="5">
    <location>
        <begin position="38"/>
        <end position="57"/>
    </location>
</feature>
<feature type="transmembrane region" description="Helical" evidence="5">
    <location>
        <begin position="403"/>
        <end position="424"/>
    </location>
</feature>
<feature type="transmembrane region" description="Helical" evidence="5">
    <location>
        <begin position="77"/>
        <end position="95"/>
    </location>
</feature>
<feature type="transmembrane region" description="Helical" evidence="5">
    <location>
        <begin position="161"/>
        <end position="183"/>
    </location>
</feature>
<evidence type="ECO:0000256" key="1">
    <source>
        <dbReference type="ARBA" id="ARBA00004127"/>
    </source>
</evidence>
<dbReference type="PANTHER" id="PTHR22773">
    <property type="entry name" value="NADH DEHYDROGENASE"/>
    <property type="match status" value="1"/>
</dbReference>
<keyword evidence="8" id="KW-0560">Oxidoreductase</keyword>
<dbReference type="InterPro" id="IPR001750">
    <property type="entry name" value="ND/Mrp_TM"/>
</dbReference>
<dbReference type="PATRIC" id="fig|291169.3.peg.2150"/>
<dbReference type="EC" id="7.1.1.-" evidence="5"/>
<sequence length="477" mass="52129">MAFEVPNMLFALPEMLLLAMCCIVLLVVAFTGNRQINLVHALSQLSLLITFMTVFWMMGEGGLTFSETYIKDPLSDVLKLAICLVNMLVLSYSYRYLQVRKLLQGEFYVLVLFSTLGMLVMVSAHNFLTLYLGLELMSLCLYALVAMHRDSFTATEAGMKYFILGALASGMLLYGMSIIYGVTGELGIEAIATAIANEELNQTVLSLGIVFLVIGIGFKFGAVPFHMWLPDVYQGAPTAITLFVASAPKIAAFALLIRILTEGMGDMLSVWRDMLIMLAVLSIVVGNLLAIAQTNLKRMLAYSTISHVGFLLLGVLAGSQAGFAAALFYTLVYALMTLGSFGMILLLSREGFEAEEIEDFKGLGQRHPWHALMMLLLMFSMAGIPPLAGFYAKLSVIKAVVDVNLLAVAIVAVVMSVIGAYYYLRVVKVMFFDTLTEQPRIEASTSMQYLLSGNVLAALFLGLFPGALFALCARIFS</sequence>
<dbReference type="STRING" id="291169.A9E74_02138"/>
<keyword evidence="5" id="KW-0874">Quinone</keyword>
<comment type="function">
    <text evidence="5">NDH-1 shuttles electrons from NADH, via FMN and iron-sulfur (Fe-S) centers, to quinones in the respiratory chain. The immediate electron acceptor for the enzyme in this species is believed to be ubiquinone. Couples the redox reaction to proton translocation (for every two electrons transferred, four hydrogen ions are translocated across the cytoplasmic membrane), and thus conserves the redox energy in a proton gradient.</text>
</comment>
<dbReference type="Pfam" id="PF00361">
    <property type="entry name" value="Proton_antipo_M"/>
    <property type="match status" value="1"/>
</dbReference>
<dbReference type="GO" id="GO:0050136">
    <property type="term" value="F:NADH dehydrogenase (quinone) (non-electrogenic) activity"/>
    <property type="evidence" value="ECO:0007669"/>
    <property type="project" value="UniProtKB-UniRule"/>
</dbReference>